<dbReference type="Pfam" id="PF17760">
    <property type="entry name" value="UvrA_inter"/>
    <property type="match status" value="1"/>
</dbReference>
<name>A0AAI9SAV5_9BURK</name>
<keyword evidence="7" id="KW-0228">DNA excision</keyword>
<dbReference type="NCBIfam" id="NF001503">
    <property type="entry name" value="PRK00349.1"/>
    <property type="match status" value="1"/>
</dbReference>
<feature type="domain" description="ABC transporter" evidence="17">
    <location>
        <begin position="598"/>
        <end position="926"/>
    </location>
</feature>
<dbReference type="InterPro" id="IPR041102">
    <property type="entry name" value="UvrA_inter"/>
</dbReference>
<dbReference type="Gene3D" id="3.40.50.300">
    <property type="entry name" value="P-loop containing nucleotide triphosphate hydrolases"/>
    <property type="match status" value="2"/>
</dbReference>
<evidence type="ECO:0000313" key="18">
    <source>
        <dbReference type="EMBL" id="KAB7650483.1"/>
    </source>
</evidence>
<evidence type="ECO:0000256" key="16">
    <source>
        <dbReference type="ARBA" id="ARBA00042156"/>
    </source>
</evidence>
<evidence type="ECO:0000256" key="6">
    <source>
        <dbReference type="ARBA" id="ARBA00022763"/>
    </source>
</evidence>
<keyword evidence="10" id="KW-0067">ATP-binding</keyword>
<dbReference type="PROSITE" id="PS50893">
    <property type="entry name" value="ABC_TRANSPORTER_2"/>
    <property type="match status" value="1"/>
</dbReference>
<dbReference type="RefSeq" id="WP_152157085.1">
    <property type="nucleotide sequence ID" value="NZ_WEHW01000037.1"/>
</dbReference>
<dbReference type="SUPFAM" id="SSF52540">
    <property type="entry name" value="P-loop containing nucleoside triphosphate hydrolases"/>
    <property type="match status" value="2"/>
</dbReference>
<organism evidence="18 19">
    <name type="scientific">Sutterella seckii</name>
    <dbReference type="NCBI Taxonomy" id="1944635"/>
    <lineage>
        <taxon>Bacteria</taxon>
        <taxon>Pseudomonadati</taxon>
        <taxon>Pseudomonadota</taxon>
        <taxon>Betaproteobacteria</taxon>
        <taxon>Burkholderiales</taxon>
        <taxon>Sutterellaceae</taxon>
        <taxon>Sutterella</taxon>
    </lineage>
</organism>
<dbReference type="Gene3D" id="1.20.1580.10">
    <property type="entry name" value="ABC transporter ATPase like domain"/>
    <property type="match status" value="2"/>
</dbReference>
<dbReference type="GO" id="GO:0008270">
    <property type="term" value="F:zinc ion binding"/>
    <property type="evidence" value="ECO:0007669"/>
    <property type="project" value="UniProtKB-KW"/>
</dbReference>
<evidence type="ECO:0000256" key="11">
    <source>
        <dbReference type="ARBA" id="ARBA00022881"/>
    </source>
</evidence>
<gene>
    <name evidence="18" type="primary">uvrA</name>
    <name evidence="18" type="ORF">GBM96_08820</name>
</gene>
<evidence type="ECO:0000256" key="7">
    <source>
        <dbReference type="ARBA" id="ARBA00022769"/>
    </source>
</evidence>
<dbReference type="PANTHER" id="PTHR43152:SF3">
    <property type="entry name" value="UVRABC SYSTEM PROTEIN A"/>
    <property type="match status" value="1"/>
</dbReference>
<dbReference type="Gene3D" id="3.30.1490.20">
    <property type="entry name" value="ATP-grasp fold, A domain"/>
    <property type="match status" value="1"/>
</dbReference>
<keyword evidence="2" id="KW-0963">Cytoplasm</keyword>
<protein>
    <recommendedName>
        <fullName evidence="15">UvrABC system protein A</fullName>
    </recommendedName>
    <alternativeName>
        <fullName evidence="16">Excinuclease ABC subunit A</fullName>
    </alternativeName>
</protein>
<dbReference type="GO" id="GO:0003677">
    <property type="term" value="F:DNA binding"/>
    <property type="evidence" value="ECO:0007669"/>
    <property type="project" value="UniProtKB-KW"/>
</dbReference>
<dbReference type="GO" id="GO:0016887">
    <property type="term" value="F:ATP hydrolysis activity"/>
    <property type="evidence" value="ECO:0007669"/>
    <property type="project" value="InterPro"/>
</dbReference>
<dbReference type="CDD" id="cd03271">
    <property type="entry name" value="ABC_UvrA_II"/>
    <property type="match status" value="1"/>
</dbReference>
<evidence type="ECO:0000256" key="15">
    <source>
        <dbReference type="ARBA" id="ARBA00039316"/>
    </source>
</evidence>
<dbReference type="PANTHER" id="PTHR43152">
    <property type="entry name" value="UVRABC SYSTEM PROTEIN A"/>
    <property type="match status" value="1"/>
</dbReference>
<dbReference type="EMBL" id="WEHW01000037">
    <property type="protein sequence ID" value="KAB7650483.1"/>
    <property type="molecule type" value="Genomic_DNA"/>
</dbReference>
<comment type="similarity">
    <text evidence="14">Belongs to the ABC transporter superfamily. UvrA family.</text>
</comment>
<keyword evidence="4" id="KW-0677">Repeat</keyword>
<accession>A0AAI9SAV5</accession>
<keyword evidence="11" id="KW-0267">Excision nuclease</keyword>
<evidence type="ECO:0000256" key="12">
    <source>
        <dbReference type="ARBA" id="ARBA00023125"/>
    </source>
</evidence>
<proteinExistence type="inferred from homology"/>
<evidence type="ECO:0000256" key="9">
    <source>
        <dbReference type="ARBA" id="ARBA00022833"/>
    </source>
</evidence>
<evidence type="ECO:0000256" key="2">
    <source>
        <dbReference type="ARBA" id="ARBA00022490"/>
    </source>
</evidence>
<dbReference type="InterPro" id="IPR013815">
    <property type="entry name" value="ATP_grasp_subdomain_1"/>
</dbReference>
<dbReference type="PROSITE" id="PS00211">
    <property type="entry name" value="ABC_TRANSPORTER_1"/>
    <property type="match status" value="2"/>
</dbReference>
<keyword evidence="19" id="KW-1185">Reference proteome</keyword>
<keyword evidence="12" id="KW-0238">DNA-binding</keyword>
<keyword evidence="5" id="KW-0547">Nucleotide-binding</keyword>
<dbReference type="Pfam" id="PF17755">
    <property type="entry name" value="UvrA_DNA-bind"/>
    <property type="match status" value="1"/>
</dbReference>
<keyword evidence="9" id="KW-0862">Zinc</keyword>
<dbReference type="InterPro" id="IPR003439">
    <property type="entry name" value="ABC_transporter-like_ATP-bd"/>
</dbReference>
<evidence type="ECO:0000256" key="5">
    <source>
        <dbReference type="ARBA" id="ARBA00022741"/>
    </source>
</evidence>
<dbReference type="GO" id="GO:0004518">
    <property type="term" value="F:nuclease activity"/>
    <property type="evidence" value="ECO:0007669"/>
    <property type="project" value="UniProtKB-KW"/>
</dbReference>
<keyword evidence="8" id="KW-0863">Zinc-finger</keyword>
<reference evidence="18 19" key="1">
    <citation type="submission" date="2019-10" db="EMBL/GenBank/DDBJ databases">
        <title>Genome diversity of Sutterella seckii.</title>
        <authorList>
            <person name="Chaplin A.V."/>
            <person name="Sokolova S.R."/>
            <person name="Mosin K.A."/>
            <person name="Ivanova E.L."/>
            <person name="Kochetkova T.O."/>
            <person name="Goltsov A.Y."/>
            <person name="Trofimov D.Y."/>
            <person name="Efimov B.A."/>
        </authorList>
    </citation>
    <scope>NUCLEOTIDE SEQUENCE [LARGE SCALE GENOMIC DNA]</scope>
    <source>
        <strain evidence="18 19">ASD3426</strain>
    </source>
</reference>
<keyword evidence="6" id="KW-0227">DNA damage</keyword>
<evidence type="ECO:0000256" key="10">
    <source>
        <dbReference type="ARBA" id="ARBA00022840"/>
    </source>
</evidence>
<dbReference type="GO" id="GO:0005737">
    <property type="term" value="C:cytoplasm"/>
    <property type="evidence" value="ECO:0007669"/>
    <property type="project" value="UniProtKB-SubCell"/>
</dbReference>
<dbReference type="InterPro" id="IPR027417">
    <property type="entry name" value="P-loop_NTPase"/>
</dbReference>
<evidence type="ECO:0000256" key="14">
    <source>
        <dbReference type="ARBA" id="ARBA00038000"/>
    </source>
</evidence>
<keyword evidence="13" id="KW-0234">DNA repair</keyword>
<sequence>MDVISIRGARTHNLKNISVDLPRGRYIVFTGVSGSGKSSLAFDTLYAEGERRYVESLSAYARQFLERLPRPEVDEIRGLPPAIAIDQKTTQGGARSTVGTATEVSDYLRLLFARTGDLYCPVHHLRLEVQSVAYMTDRLLVDAADKRLLILAPVKRQHVFEAQEARRLLDELQSEGYQRIRADGEVLSLDDADGEVWADGKPHDLDVVVDRLRVRPDARERIASSIENALSLADGRVIAQDMDSEWSAAFTSKYACPLCDFTAGELEPAHFSTTNPRGACSACAGTGERISFLPQSVVADPAQSIGSGALKGIDPKRLIAAAEALGIDASVPWRELDASKQEALLWGSSETKALHPPFPGAIPELDERWSELSAPEQAALQEARAPQLCRECAGSGLGPIARNVWVGERSAEGFTFVEASRMTLLSLRERLEGLKLTGSKQSIGEKLIAGAVPRLKCLESLGLGYLTIARRANTLSGGESQRIRLAGQIGSGLSGVLYVLDEPSIGLHPRDGDRLIRTLKDLRDLGNTVVIVEHDEDVMRAADWIVDLGPGAGEKGGRIVAVGTPDEIMQNPDSVTGPYLSHAKTVAQGTVAKKFSAAKSEWLRLIGASGRTLKNVTLEIPVGALTVVTGISGSGKSTLITDTLLPAMAGFLNNAKTPALPFEQIEGSSLFDKVISVDQTPIGRTPRSNAATYTGLFTLIRDVFAQTLTARERGYDASRFSFNARGGRCEACSGDGLVRVEMQFLPDVFVTCDVCGGKRYNRETLECRWKGFSIADVLDLTVDEAREVFAQQPQIIRKLDTLADVGLGYIRLGQNAATFSGGEAQRVKLAAELARRDTGKTLYILDEPTTGLHFEDTAKLLSALRRLTQLGNTVLVIEHDLAVAAAANWLIDMGPEGGDAGGEIVAAGTPKALIRNKKSITGPWLKAYFERA</sequence>
<keyword evidence="18" id="KW-0378">Hydrolase</keyword>
<dbReference type="InterPro" id="IPR017871">
    <property type="entry name" value="ABC_transporter-like_CS"/>
</dbReference>
<dbReference type="GO" id="GO:0009380">
    <property type="term" value="C:excinuclease repair complex"/>
    <property type="evidence" value="ECO:0007669"/>
    <property type="project" value="InterPro"/>
</dbReference>
<dbReference type="AlphaFoldDB" id="A0AAI9SAV5"/>
<evidence type="ECO:0000313" key="19">
    <source>
        <dbReference type="Proteomes" id="UP000469462"/>
    </source>
</evidence>
<evidence type="ECO:0000256" key="8">
    <source>
        <dbReference type="ARBA" id="ARBA00022771"/>
    </source>
</evidence>
<keyword evidence="3" id="KW-0479">Metal-binding</keyword>
<dbReference type="InterPro" id="IPR004602">
    <property type="entry name" value="UvrA"/>
</dbReference>
<dbReference type="GO" id="GO:0006289">
    <property type="term" value="P:nucleotide-excision repair"/>
    <property type="evidence" value="ECO:0007669"/>
    <property type="project" value="InterPro"/>
</dbReference>
<comment type="subcellular location">
    <subcellularLocation>
        <location evidence="1">Cytoplasm</location>
    </subcellularLocation>
</comment>
<evidence type="ECO:0000256" key="13">
    <source>
        <dbReference type="ARBA" id="ARBA00023204"/>
    </source>
</evidence>
<dbReference type="FunFam" id="1.20.1580.10:FF:000002">
    <property type="entry name" value="UvrABC system protein A"/>
    <property type="match status" value="1"/>
</dbReference>
<evidence type="ECO:0000259" key="17">
    <source>
        <dbReference type="PROSITE" id="PS50893"/>
    </source>
</evidence>
<dbReference type="Proteomes" id="UP000469462">
    <property type="component" value="Unassembled WGS sequence"/>
</dbReference>
<dbReference type="Gene3D" id="1.10.8.280">
    <property type="entry name" value="ABC transporter ATPase domain-like"/>
    <property type="match status" value="1"/>
</dbReference>
<evidence type="ECO:0000256" key="1">
    <source>
        <dbReference type="ARBA" id="ARBA00004496"/>
    </source>
</evidence>
<dbReference type="NCBIfam" id="TIGR00630">
    <property type="entry name" value="uvra"/>
    <property type="match status" value="1"/>
</dbReference>
<dbReference type="GO" id="GO:0005524">
    <property type="term" value="F:ATP binding"/>
    <property type="evidence" value="ECO:0007669"/>
    <property type="project" value="UniProtKB-KW"/>
</dbReference>
<evidence type="ECO:0000256" key="3">
    <source>
        <dbReference type="ARBA" id="ARBA00022723"/>
    </source>
</evidence>
<evidence type="ECO:0000256" key="4">
    <source>
        <dbReference type="ARBA" id="ARBA00022737"/>
    </source>
</evidence>
<dbReference type="InterPro" id="IPR041552">
    <property type="entry name" value="UvrA_DNA-bd"/>
</dbReference>
<comment type="caution">
    <text evidence="18">The sequence shown here is derived from an EMBL/GenBank/DDBJ whole genome shotgun (WGS) entry which is preliminary data.</text>
</comment>